<dbReference type="EMBL" id="LLXZ01000231">
    <property type="protein sequence ID" value="KRQ92934.1"/>
    <property type="molecule type" value="Genomic_DNA"/>
</dbReference>
<feature type="domain" description="Acyl-CoA oxidase/dehydrogenase middle" evidence="14">
    <location>
        <begin position="117"/>
        <end position="212"/>
    </location>
</feature>
<dbReference type="SUPFAM" id="SSF47203">
    <property type="entry name" value="Acyl-CoA dehydrogenase C-terminal domain-like"/>
    <property type="match status" value="1"/>
</dbReference>
<sequence length="393" mass="42242">MSSIDDILENGAALVAKVIAPIAAAADEAEAFPLEAFRQMGTFGLYGTHYPARYGGCGLDHTTYIGLIREVAKACAATAMTALSHATLACDPIFASGNEELKRRLLPPLIAGEKIGAFAMTESESGSDTSSIRTRAEETHEGYVLNGAKLFITNANVADVAVVVARTSDAAGGLGLSLFVVEKGTPGFHASGRRERKLGMRASDTGELIFRDSPVPKQNLLGRKNRGFDILQRTLPTARLGMAAIAIGISERVRDLCVDHVLRRRQFGKPLCRFQLIQRMLADMEVNINAADLLLKKATRLRDDGKSFFKEAAEAKLFASEAAAAATRDAIQIHGAQGYCRDLPLERFFRDAKLTEIGDGTSEIQRLIIADEMIKAGTRRAQGRNGSSSADSG</sequence>
<evidence type="ECO:0000259" key="14">
    <source>
        <dbReference type="Pfam" id="PF02770"/>
    </source>
</evidence>
<evidence type="ECO:0000256" key="7">
    <source>
        <dbReference type="ARBA" id="ARBA00066362"/>
    </source>
</evidence>
<name>A0A0R3KBU7_9BRAD</name>
<dbReference type="FunFam" id="2.40.110.10:FF:000001">
    <property type="entry name" value="Acyl-CoA dehydrogenase, mitochondrial"/>
    <property type="match status" value="1"/>
</dbReference>
<dbReference type="PANTHER" id="PTHR43884:SF12">
    <property type="entry name" value="ISOVALERYL-COA DEHYDROGENASE, MITOCHONDRIAL-RELATED"/>
    <property type="match status" value="1"/>
</dbReference>
<organism evidence="16 17">
    <name type="scientific">Bradyrhizobium jicamae</name>
    <dbReference type="NCBI Taxonomy" id="280332"/>
    <lineage>
        <taxon>Bacteria</taxon>
        <taxon>Pseudomonadati</taxon>
        <taxon>Pseudomonadota</taxon>
        <taxon>Alphaproteobacteria</taxon>
        <taxon>Hyphomicrobiales</taxon>
        <taxon>Nitrobacteraceae</taxon>
        <taxon>Bradyrhizobium</taxon>
    </lineage>
</organism>
<evidence type="ECO:0000259" key="15">
    <source>
        <dbReference type="Pfam" id="PF02771"/>
    </source>
</evidence>
<evidence type="ECO:0000313" key="17">
    <source>
        <dbReference type="Proteomes" id="UP000050863"/>
    </source>
</evidence>
<dbReference type="Gene3D" id="2.40.110.10">
    <property type="entry name" value="Butyryl-CoA Dehydrogenase, subunit A, domain 2"/>
    <property type="match status" value="1"/>
</dbReference>
<dbReference type="Proteomes" id="UP000050863">
    <property type="component" value="Unassembled WGS sequence"/>
</dbReference>
<keyword evidence="5 12" id="KW-0560">Oxidoreductase</keyword>
<dbReference type="GO" id="GO:0003995">
    <property type="term" value="F:acyl-CoA dehydrogenase activity"/>
    <property type="evidence" value="ECO:0007669"/>
    <property type="project" value="InterPro"/>
</dbReference>
<evidence type="ECO:0000256" key="4">
    <source>
        <dbReference type="ARBA" id="ARBA00022827"/>
    </source>
</evidence>
<dbReference type="EC" id="1.3.8.10" evidence="7"/>
<dbReference type="InterPro" id="IPR006091">
    <property type="entry name" value="Acyl-CoA_Oxase/DH_mid-dom"/>
</dbReference>
<comment type="cofactor">
    <cofactor evidence="1 12">
        <name>FAD</name>
        <dbReference type="ChEBI" id="CHEBI:57692"/>
    </cofactor>
</comment>
<dbReference type="InterPro" id="IPR009100">
    <property type="entry name" value="AcylCoA_DH/oxidase_NM_dom_sf"/>
</dbReference>
<dbReference type="GO" id="GO:0050660">
    <property type="term" value="F:flavin adenine dinucleotide binding"/>
    <property type="evidence" value="ECO:0007669"/>
    <property type="project" value="InterPro"/>
</dbReference>
<evidence type="ECO:0000256" key="10">
    <source>
        <dbReference type="ARBA" id="ARBA00072305"/>
    </source>
</evidence>
<dbReference type="InterPro" id="IPR009075">
    <property type="entry name" value="AcylCo_DH/oxidase_C"/>
</dbReference>
<dbReference type="STRING" id="280332.CQ12_30430"/>
<evidence type="ECO:0000256" key="9">
    <source>
        <dbReference type="ARBA" id="ARBA00068311"/>
    </source>
</evidence>
<dbReference type="PIRSF" id="PIRSF016578">
    <property type="entry name" value="HsaA"/>
    <property type="match status" value="1"/>
</dbReference>
<evidence type="ECO:0000256" key="2">
    <source>
        <dbReference type="ARBA" id="ARBA00009347"/>
    </source>
</evidence>
<evidence type="ECO:0000259" key="13">
    <source>
        <dbReference type="Pfam" id="PF00441"/>
    </source>
</evidence>
<feature type="domain" description="Acyl-CoA dehydrogenase/oxidase C-terminal" evidence="13">
    <location>
        <begin position="225"/>
        <end position="373"/>
    </location>
</feature>
<evidence type="ECO:0000313" key="16">
    <source>
        <dbReference type="EMBL" id="KRQ92934.1"/>
    </source>
</evidence>
<accession>A0A0R3KBU7</accession>
<keyword evidence="3 12" id="KW-0285">Flavoprotein</keyword>
<evidence type="ECO:0000256" key="3">
    <source>
        <dbReference type="ARBA" id="ARBA00022630"/>
    </source>
</evidence>
<dbReference type="EC" id="3.13.1.4" evidence="8"/>
<dbReference type="Pfam" id="PF02770">
    <property type="entry name" value="Acyl-CoA_dh_M"/>
    <property type="match status" value="1"/>
</dbReference>
<dbReference type="PANTHER" id="PTHR43884">
    <property type="entry name" value="ACYL-COA DEHYDROGENASE"/>
    <property type="match status" value="1"/>
</dbReference>
<dbReference type="RefSeq" id="WP_057840889.1">
    <property type="nucleotide sequence ID" value="NZ_LLXZ01000231.1"/>
</dbReference>
<dbReference type="SUPFAM" id="SSF56645">
    <property type="entry name" value="Acyl-CoA dehydrogenase NM domain-like"/>
    <property type="match status" value="1"/>
</dbReference>
<evidence type="ECO:0000256" key="5">
    <source>
        <dbReference type="ARBA" id="ARBA00023002"/>
    </source>
</evidence>
<dbReference type="FunFam" id="1.20.140.10:FF:000004">
    <property type="entry name" value="Acyl-CoA dehydrogenase FadE25"/>
    <property type="match status" value="1"/>
</dbReference>
<dbReference type="InterPro" id="IPR036250">
    <property type="entry name" value="AcylCo_DH-like_C"/>
</dbReference>
<comment type="similarity">
    <text evidence="2 12">Belongs to the acyl-CoA dehydrogenase family.</text>
</comment>
<dbReference type="AlphaFoldDB" id="A0A0R3KBU7"/>
<comment type="catalytic activity">
    <reaction evidence="6">
        <text>3-sulfinopropanoyl-CoA + H2O = propanoyl-CoA + sulfite + H(+)</text>
        <dbReference type="Rhea" id="RHEA:41624"/>
        <dbReference type="ChEBI" id="CHEBI:15377"/>
        <dbReference type="ChEBI" id="CHEBI:15378"/>
        <dbReference type="ChEBI" id="CHEBI:17359"/>
        <dbReference type="ChEBI" id="CHEBI:57392"/>
        <dbReference type="ChEBI" id="CHEBI:78349"/>
        <dbReference type="EC" id="3.13.1.4"/>
    </reaction>
    <physiologicalReaction direction="left-to-right" evidence="6">
        <dbReference type="Rhea" id="RHEA:41625"/>
    </physiologicalReaction>
</comment>
<dbReference type="InterPro" id="IPR006089">
    <property type="entry name" value="Acyl-CoA_DH_CS"/>
</dbReference>
<dbReference type="InterPro" id="IPR046373">
    <property type="entry name" value="Acyl-CoA_Oxase/DH_mid-dom_sf"/>
</dbReference>
<evidence type="ECO:0000256" key="8">
    <source>
        <dbReference type="ARBA" id="ARBA00066461"/>
    </source>
</evidence>
<dbReference type="InterPro" id="IPR013786">
    <property type="entry name" value="AcylCoA_DH/ox_N"/>
</dbReference>
<evidence type="ECO:0000256" key="6">
    <source>
        <dbReference type="ARBA" id="ARBA00052938"/>
    </source>
</evidence>
<dbReference type="Pfam" id="PF00441">
    <property type="entry name" value="Acyl-CoA_dh_1"/>
    <property type="match status" value="1"/>
</dbReference>
<dbReference type="Pfam" id="PF02771">
    <property type="entry name" value="Acyl-CoA_dh_N"/>
    <property type="match status" value="1"/>
</dbReference>
<reference evidence="16 17" key="1">
    <citation type="submission" date="2014-03" db="EMBL/GenBank/DDBJ databases">
        <title>Bradyrhizobium valentinum sp. nov., isolated from effective nodules of Lupinus mariae-josephae, a lupine endemic of basic-lime soils in Eastern Spain.</title>
        <authorList>
            <person name="Duran D."/>
            <person name="Rey L."/>
            <person name="Navarro A."/>
            <person name="Busquets A."/>
            <person name="Imperial J."/>
            <person name="Ruiz-Argueso T."/>
        </authorList>
    </citation>
    <scope>NUCLEOTIDE SEQUENCE [LARGE SCALE GENOMIC DNA]</scope>
    <source>
        <strain evidence="16 17">PAC68</strain>
    </source>
</reference>
<gene>
    <name evidence="16" type="ORF">CQ12_30430</name>
</gene>
<dbReference type="OrthoDB" id="9775090at2"/>
<feature type="domain" description="Acyl-CoA dehydrogenase/oxidase N-terminal" evidence="15">
    <location>
        <begin position="9"/>
        <end position="113"/>
    </location>
</feature>
<dbReference type="Gene3D" id="1.20.140.10">
    <property type="entry name" value="Butyryl-CoA Dehydrogenase, subunit A, domain 3"/>
    <property type="match status" value="1"/>
</dbReference>
<comment type="caution">
    <text evidence="16">The sequence shown here is derived from an EMBL/GenBank/DDBJ whole genome shotgun (WGS) entry which is preliminary data.</text>
</comment>
<protein>
    <recommendedName>
        <fullName evidence="9">3-sulfinopropanoyl-CoA desulfinase</fullName>
        <ecNumber evidence="7">1.3.8.10</ecNumber>
        <ecNumber evidence="8">3.13.1.4</ecNumber>
    </recommendedName>
    <alternativeName>
        <fullName evidence="11">3-sulfinopropionyl coenzyme A desulfinase</fullName>
    </alternativeName>
    <alternativeName>
        <fullName evidence="10">Cyclohex-1-ene-1-carbonyl-CoA dehydrogenase</fullName>
    </alternativeName>
</protein>
<evidence type="ECO:0000256" key="12">
    <source>
        <dbReference type="RuleBase" id="RU362125"/>
    </source>
</evidence>
<evidence type="ECO:0000256" key="11">
    <source>
        <dbReference type="ARBA" id="ARBA00075603"/>
    </source>
</evidence>
<keyword evidence="4 12" id="KW-0274">FAD</keyword>
<keyword evidence="17" id="KW-1185">Reference proteome</keyword>
<dbReference type="InterPro" id="IPR037069">
    <property type="entry name" value="AcylCoA_DH/ox_N_sf"/>
</dbReference>
<proteinExistence type="inferred from homology"/>
<dbReference type="PROSITE" id="PS00072">
    <property type="entry name" value="ACYL_COA_DH_1"/>
    <property type="match status" value="1"/>
</dbReference>
<dbReference type="Gene3D" id="1.10.540.10">
    <property type="entry name" value="Acyl-CoA dehydrogenase/oxidase, N-terminal domain"/>
    <property type="match status" value="1"/>
</dbReference>
<evidence type="ECO:0000256" key="1">
    <source>
        <dbReference type="ARBA" id="ARBA00001974"/>
    </source>
</evidence>